<feature type="domain" description="GINS subunit" evidence="6">
    <location>
        <begin position="65"/>
        <end position="158"/>
    </location>
</feature>
<comment type="subcellular location">
    <subcellularLocation>
        <location evidence="1 5">Nucleus</location>
    </subcellularLocation>
</comment>
<evidence type="ECO:0000256" key="4">
    <source>
        <dbReference type="ARBA" id="ARBA00023242"/>
    </source>
</evidence>
<dbReference type="Pfam" id="PF05916">
    <property type="entry name" value="Sld5"/>
    <property type="match status" value="1"/>
</dbReference>
<evidence type="ECO:0000256" key="2">
    <source>
        <dbReference type="ARBA" id="ARBA00010565"/>
    </source>
</evidence>
<evidence type="ECO:0000313" key="8">
    <source>
        <dbReference type="Proteomes" id="UP000887575"/>
    </source>
</evidence>
<evidence type="ECO:0000256" key="5">
    <source>
        <dbReference type="PIRNR" id="PIRNR028998"/>
    </source>
</evidence>
<dbReference type="GO" id="GO:0006260">
    <property type="term" value="P:DNA replication"/>
    <property type="evidence" value="ECO:0007669"/>
    <property type="project" value="UniProtKB-KW"/>
</dbReference>
<reference evidence="9 10" key="1">
    <citation type="submission" date="2024-02" db="UniProtKB">
        <authorList>
            <consortium name="WormBaseParasite"/>
        </authorList>
    </citation>
    <scope>IDENTIFICATION</scope>
</reference>
<organism evidence="8 9">
    <name type="scientific">Mesorhabditis belari</name>
    <dbReference type="NCBI Taxonomy" id="2138241"/>
    <lineage>
        <taxon>Eukaryota</taxon>
        <taxon>Metazoa</taxon>
        <taxon>Ecdysozoa</taxon>
        <taxon>Nematoda</taxon>
        <taxon>Chromadorea</taxon>
        <taxon>Rhabditida</taxon>
        <taxon>Rhabditina</taxon>
        <taxon>Rhabditomorpha</taxon>
        <taxon>Rhabditoidea</taxon>
        <taxon>Rhabditidae</taxon>
        <taxon>Mesorhabditinae</taxon>
        <taxon>Mesorhabditis</taxon>
    </lineage>
</organism>
<keyword evidence="3 5" id="KW-0235">DNA replication</keyword>
<dbReference type="PANTHER" id="PTHR12772">
    <property type="entry name" value="DNA REPLICATION COMPLEX GINS PROTEIN PSF2"/>
    <property type="match status" value="1"/>
</dbReference>
<dbReference type="CDD" id="cd21694">
    <property type="entry name" value="GINS_B_Psf2"/>
    <property type="match status" value="1"/>
</dbReference>
<dbReference type="FunFam" id="3.40.5.50:FF:000001">
    <property type="entry name" value="DNA replication complex GINS protein PSF2"/>
    <property type="match status" value="1"/>
</dbReference>
<dbReference type="GO" id="GO:0000811">
    <property type="term" value="C:GINS complex"/>
    <property type="evidence" value="ECO:0007669"/>
    <property type="project" value="TreeGrafter"/>
</dbReference>
<comment type="similarity">
    <text evidence="2 5">Belongs to the GINS2/PSF2 family.</text>
</comment>
<feature type="domain" description="DNA replication complex GINS protein PSF2 N-terminal" evidence="7">
    <location>
        <begin position="4"/>
        <end position="59"/>
    </location>
</feature>
<dbReference type="GO" id="GO:0000727">
    <property type="term" value="P:double-strand break repair via break-induced replication"/>
    <property type="evidence" value="ECO:0007669"/>
    <property type="project" value="TreeGrafter"/>
</dbReference>
<proteinExistence type="inferred from homology"/>
<evidence type="ECO:0000259" key="7">
    <source>
        <dbReference type="Pfam" id="PF25005"/>
    </source>
</evidence>
<dbReference type="Pfam" id="PF25005">
    <property type="entry name" value="PSF2_N"/>
    <property type="match status" value="1"/>
</dbReference>
<dbReference type="InterPro" id="IPR036224">
    <property type="entry name" value="GINS_bundle-like_dom_sf"/>
</dbReference>
<keyword evidence="8" id="KW-1185">Reference proteome</keyword>
<comment type="subunit">
    <text evidence="5">Component of the GINS complex.</text>
</comment>
<evidence type="ECO:0000256" key="1">
    <source>
        <dbReference type="ARBA" id="ARBA00004123"/>
    </source>
</evidence>
<dbReference type="WBParaSite" id="MBELARI_LOCUS13090">
    <property type="protein sequence ID" value="MBELARI_LOCUS13090"/>
    <property type="gene ID" value="MBELARI_LOCUS13090"/>
</dbReference>
<name>A0AAF3EG05_9BILA</name>
<dbReference type="Gene3D" id="3.40.5.50">
    <property type="match status" value="1"/>
</dbReference>
<dbReference type="CDD" id="cd11712">
    <property type="entry name" value="GINS_A_psf2"/>
    <property type="match status" value="1"/>
</dbReference>
<evidence type="ECO:0000313" key="9">
    <source>
        <dbReference type="WBParaSite" id="MBELARI_LOCUS12897"/>
    </source>
</evidence>
<dbReference type="PIRSF" id="PIRSF028998">
    <property type="entry name" value="GINS_Psf2_subgr"/>
    <property type="match status" value="1"/>
</dbReference>
<dbReference type="SUPFAM" id="SSF158573">
    <property type="entry name" value="GINS helical bundle-like"/>
    <property type="match status" value="1"/>
</dbReference>
<dbReference type="InterPro" id="IPR021151">
    <property type="entry name" value="GINS_A"/>
</dbReference>
<dbReference type="SUPFAM" id="SSF160059">
    <property type="entry name" value="PriA/YqbF domain"/>
    <property type="match status" value="1"/>
</dbReference>
<evidence type="ECO:0000259" key="6">
    <source>
        <dbReference type="Pfam" id="PF05916"/>
    </source>
</evidence>
<protein>
    <recommendedName>
        <fullName evidence="5">DNA replication complex GINS protein PSF2</fullName>
    </recommendedName>
</protein>
<sequence>MDSEICDFLAGDELIEVIPNFTSGSIQLIGGDMGPFEAGLPVEVPLWIGINLRKRMKCVLKVPNWLLIDCLKDLITLENESNSLLQLPSLHFFEIAHIVVRDFKEDLQDGDQVKTLIQDLWDKREAKIRSSTLKFLKQSTYKSAQMDNIQQIEITQMRGPLIAATRNTERLLQNKHSTQN</sequence>
<dbReference type="PANTHER" id="PTHR12772:SF0">
    <property type="entry name" value="DNA REPLICATION COMPLEX GINS PROTEIN PSF2"/>
    <property type="match status" value="1"/>
</dbReference>
<accession>A0AAF3EG05</accession>
<keyword evidence="4 5" id="KW-0539">Nucleus</keyword>
<dbReference type="InterPro" id="IPR056784">
    <property type="entry name" value="PSF2_N"/>
</dbReference>
<dbReference type="Gene3D" id="1.20.58.1020">
    <property type="match status" value="1"/>
</dbReference>
<dbReference type="AlphaFoldDB" id="A0AAF3EG05"/>
<evidence type="ECO:0000313" key="10">
    <source>
        <dbReference type="WBParaSite" id="MBELARI_LOCUS13090"/>
    </source>
</evidence>
<dbReference type="Proteomes" id="UP000887575">
    <property type="component" value="Unassembled WGS sequence"/>
</dbReference>
<dbReference type="InterPro" id="IPR007257">
    <property type="entry name" value="GINS_Psf2"/>
</dbReference>
<dbReference type="WBParaSite" id="MBELARI_LOCUS12897">
    <property type="protein sequence ID" value="MBELARI_LOCUS12897"/>
    <property type="gene ID" value="MBELARI_LOCUS12897"/>
</dbReference>
<evidence type="ECO:0000256" key="3">
    <source>
        <dbReference type="ARBA" id="ARBA00022705"/>
    </source>
</evidence>